<dbReference type="InterPro" id="IPR001387">
    <property type="entry name" value="Cro/C1-type_HTH"/>
</dbReference>
<proteinExistence type="predicted"/>
<dbReference type="RefSeq" id="WP_096382313.1">
    <property type="nucleotide sequence ID" value="NZ_AP017457.1"/>
</dbReference>
<protein>
    <recommendedName>
        <fullName evidence="1">HTH cro/C1-type domain-containing protein</fullName>
    </recommendedName>
</protein>
<dbReference type="KEGG" id="amin:AUMI_111040"/>
<sequence length="76" mass="8397">MEQNGNKSGQVAQRILTHLNDQGLSQRWLAEQTSIPLATLNRRVQGRTSFTLEELYSVANALETSVADLVTLEVNA</sequence>
<organism evidence="2 3">
    <name type="scientific">Aurantimicrobium minutum</name>
    <dbReference type="NCBI Taxonomy" id="708131"/>
    <lineage>
        <taxon>Bacteria</taxon>
        <taxon>Bacillati</taxon>
        <taxon>Actinomycetota</taxon>
        <taxon>Actinomycetes</taxon>
        <taxon>Micrococcales</taxon>
        <taxon>Microbacteriaceae</taxon>
        <taxon>Aurantimicrobium</taxon>
    </lineage>
</organism>
<dbReference type="SMART" id="SM00530">
    <property type="entry name" value="HTH_XRE"/>
    <property type="match status" value="1"/>
</dbReference>
<dbReference type="Proteomes" id="UP000243847">
    <property type="component" value="Chromosome sequence1"/>
</dbReference>
<dbReference type="PROSITE" id="PS50943">
    <property type="entry name" value="HTH_CROC1"/>
    <property type="match status" value="1"/>
</dbReference>
<dbReference type="AlphaFoldDB" id="A0A173LXD4"/>
<dbReference type="Gene3D" id="1.10.260.40">
    <property type="entry name" value="lambda repressor-like DNA-binding domains"/>
    <property type="match status" value="1"/>
</dbReference>
<evidence type="ECO:0000313" key="3">
    <source>
        <dbReference type="Proteomes" id="UP000243847"/>
    </source>
</evidence>
<accession>A0A173LXD4</accession>
<dbReference type="InterPro" id="IPR010982">
    <property type="entry name" value="Lambda_DNA-bd_dom_sf"/>
</dbReference>
<evidence type="ECO:0000313" key="2">
    <source>
        <dbReference type="EMBL" id="BAU99646.1"/>
    </source>
</evidence>
<dbReference type="GeneID" id="80452294"/>
<dbReference type="GO" id="GO:0003677">
    <property type="term" value="F:DNA binding"/>
    <property type="evidence" value="ECO:0007669"/>
    <property type="project" value="InterPro"/>
</dbReference>
<name>A0A173LXD4_9MICO</name>
<dbReference type="Pfam" id="PF01381">
    <property type="entry name" value="HTH_3"/>
    <property type="match status" value="1"/>
</dbReference>
<dbReference type="SUPFAM" id="SSF47413">
    <property type="entry name" value="lambda repressor-like DNA-binding domains"/>
    <property type="match status" value="1"/>
</dbReference>
<dbReference type="EMBL" id="AP017457">
    <property type="protein sequence ID" value="BAU99646.1"/>
    <property type="molecule type" value="Genomic_DNA"/>
</dbReference>
<reference evidence="2 3" key="1">
    <citation type="journal article" date="2016" name="Genome Announc.">
        <title>Complete Genome Sequence of Aurantimicrobium minutum Type Strain KNCT, a Planktonic Ultramicrobacterium Isolated from River Water.</title>
        <authorList>
            <person name="Nakai R."/>
            <person name="Fujisawa T."/>
            <person name="Nakamura Y."/>
            <person name="Nishide H."/>
            <person name="Uchiyama I."/>
            <person name="Baba T."/>
            <person name="Toyoda A."/>
            <person name="Fujiyama A."/>
            <person name="Naganuma T."/>
            <person name="Niki H."/>
        </authorList>
    </citation>
    <scope>NUCLEOTIDE SEQUENCE [LARGE SCALE GENOMIC DNA]</scope>
    <source>
        <strain evidence="2 3">KNC</strain>
    </source>
</reference>
<dbReference type="OrthoDB" id="5081114at2"/>
<dbReference type="CDD" id="cd00093">
    <property type="entry name" value="HTH_XRE"/>
    <property type="match status" value="1"/>
</dbReference>
<gene>
    <name evidence="2" type="ORF">AUMI_111040</name>
</gene>
<feature type="domain" description="HTH cro/C1-type" evidence="1">
    <location>
        <begin position="20"/>
        <end position="69"/>
    </location>
</feature>
<evidence type="ECO:0000259" key="1">
    <source>
        <dbReference type="PROSITE" id="PS50943"/>
    </source>
</evidence>